<dbReference type="Pfam" id="PF16569">
    <property type="entry name" value="GramPos_pilinBB"/>
    <property type="match status" value="1"/>
</dbReference>
<dbReference type="InterPro" id="IPR032332">
    <property type="entry name" value="GramPos_pilinD3"/>
</dbReference>
<feature type="chain" id="PRO_5038440546" evidence="6">
    <location>
        <begin position="26"/>
        <end position="643"/>
    </location>
</feature>
<keyword evidence="5" id="KW-1133">Transmembrane helix</keyword>
<dbReference type="NCBIfam" id="TIGR04226">
    <property type="entry name" value="RrgB_K2N_iso_D2"/>
    <property type="match status" value="1"/>
</dbReference>
<evidence type="ECO:0000256" key="5">
    <source>
        <dbReference type="SAM" id="Phobius"/>
    </source>
</evidence>
<dbReference type="Gene3D" id="2.60.40.1140">
    <property type="entry name" value="Collagen-binding surface protein Cna, B-type domain"/>
    <property type="match status" value="1"/>
</dbReference>
<evidence type="ECO:0000259" key="8">
    <source>
        <dbReference type="Pfam" id="PF16555"/>
    </source>
</evidence>
<dbReference type="Gene3D" id="2.60.40.740">
    <property type="match status" value="1"/>
</dbReference>
<dbReference type="InterPro" id="IPR032334">
    <property type="entry name" value="GramPos_pilinBB"/>
</dbReference>
<dbReference type="RefSeq" id="WP_005396811.1">
    <property type="nucleotide sequence ID" value="NZ_JH601088.1"/>
</dbReference>
<dbReference type="Pfam" id="PF16555">
    <property type="entry name" value="GramPos_pilinD1"/>
    <property type="match status" value="1"/>
</dbReference>
<dbReference type="Pfam" id="PF17802">
    <property type="entry name" value="SpaA"/>
    <property type="match status" value="1"/>
</dbReference>
<evidence type="ECO:0000256" key="6">
    <source>
        <dbReference type="SAM" id="SignalP"/>
    </source>
</evidence>
<organism evidence="12 13">
    <name type="scientific">Helcococcus kunzii ATCC 51366</name>
    <dbReference type="NCBI Taxonomy" id="883114"/>
    <lineage>
        <taxon>Bacteria</taxon>
        <taxon>Bacillati</taxon>
        <taxon>Bacillota</taxon>
        <taxon>Tissierellia</taxon>
        <taxon>Tissierellales</taxon>
        <taxon>Peptoniphilaceae</taxon>
        <taxon>Helcococcus</taxon>
    </lineage>
</organism>
<dbReference type="EMBL" id="AGEI01000002">
    <property type="protein sequence ID" value="EHR36284.1"/>
    <property type="molecule type" value="Genomic_DNA"/>
</dbReference>
<keyword evidence="13" id="KW-1185">Reference proteome</keyword>
<dbReference type="InterPro" id="IPR041033">
    <property type="entry name" value="SpaA_PFL_dom_1"/>
</dbReference>
<dbReference type="InterPro" id="IPR032364">
    <property type="entry name" value="GramPos_pilinD1_N"/>
</dbReference>
<accession>H3NL28</accession>
<evidence type="ECO:0000313" key="12">
    <source>
        <dbReference type="EMBL" id="EHR36284.1"/>
    </source>
</evidence>
<feature type="transmembrane region" description="Helical" evidence="5">
    <location>
        <begin position="613"/>
        <end position="634"/>
    </location>
</feature>
<dbReference type="Pfam" id="PF16570">
    <property type="entry name" value="GramPos_pilinD3"/>
    <property type="match status" value="2"/>
</dbReference>
<feature type="signal peptide" evidence="6">
    <location>
        <begin position="1"/>
        <end position="25"/>
    </location>
</feature>
<dbReference type="Gene3D" id="2.60.40.10">
    <property type="entry name" value="Immunoglobulins"/>
    <property type="match status" value="2"/>
</dbReference>
<dbReference type="InterPro" id="IPR019931">
    <property type="entry name" value="LPXTG_anchor"/>
</dbReference>
<keyword evidence="2" id="KW-0964">Secreted</keyword>
<evidence type="ECO:0000259" key="7">
    <source>
        <dbReference type="Pfam" id="PF00746"/>
    </source>
</evidence>
<sequence>MNKINKTKRILLLLLAFVMSFAVIAPVTKAASPTERKTNKVVLHKLLMSESELSDWDPESITEEKYDGTQTIQELANNTGKDLKEIAGVYFAFQTEAGKWIDAEGKEVDSVDKALGGLTTATGLTLDTSKLPEGKYQIVEVTEKSTYVGENGETLTGQKAVPVMITLPMYNSDGLVEVAQVYPKNTEQKPQVDKDFKGLANAENPDATVSETRNYTIGESVPYEIQTIIPKDAKYATARWSDQMTEGLTFNNDVKVTLNGKDLTVKTDYTVTKSGNGFKLELTAEGLKKVNGQETAQTIQINYTATLNSATMVEVPESNDVIFNYGNNPDHGNAPIPTKPSNGEITATKTWAEGEAPEGVKVEFVLYNAQTGKEVARYTLQDGETSHKFTGLDNDTEYKVVETFNGYSAEYSTEGNGQIGVKNWKDNNPKPVNPEEPKVETFGKKFVKANDSNERLQGAQFVVQNKEDNKFLAPKTSEQTTQEQQALATAKTNLDEAIKGTDLAVIANAQEEYNKAFIAAKTSYVWVDTKEEALIITSNAQGQFEVTGLKEGEYQLVEIKAPEGYAKLQGPVAFSIAKGSYAQGDMAYVDGSGKTDAQKVINKKVTIPQTGGVGTLVFTIIGLVVMTGAGVVLVKNNKKDEIA</sequence>
<comment type="caution">
    <text evidence="12">The sequence shown here is derived from an EMBL/GenBank/DDBJ whole genome shotgun (WGS) entry which is preliminary data.</text>
</comment>
<evidence type="ECO:0000313" key="13">
    <source>
        <dbReference type="Proteomes" id="UP000004191"/>
    </source>
</evidence>
<feature type="domain" description="Gram-positive pilin backbone subunit 3 Cna-B-like" evidence="10">
    <location>
        <begin position="386"/>
        <end position="463"/>
    </location>
</feature>
<dbReference type="STRING" id="883114.HMPREF9709_00039"/>
<name>H3NL28_9FIRM</name>
<keyword evidence="3 6" id="KW-0732">Signal</keyword>
<evidence type="ECO:0000259" key="10">
    <source>
        <dbReference type="Pfam" id="PF16570"/>
    </source>
</evidence>
<dbReference type="InterPro" id="IPR013783">
    <property type="entry name" value="Ig-like_fold"/>
</dbReference>
<dbReference type="Pfam" id="PF00746">
    <property type="entry name" value="Gram_pos_anchor"/>
    <property type="match status" value="1"/>
</dbReference>
<feature type="domain" description="SpaA-like prealbumin fold" evidence="11">
    <location>
        <begin position="535"/>
        <end position="580"/>
    </location>
</feature>
<evidence type="ECO:0000259" key="9">
    <source>
        <dbReference type="Pfam" id="PF16569"/>
    </source>
</evidence>
<dbReference type="NCBIfam" id="TIGR01167">
    <property type="entry name" value="LPXTG_anchor"/>
    <property type="match status" value="1"/>
</dbReference>
<dbReference type="Proteomes" id="UP000004191">
    <property type="component" value="Unassembled WGS sequence"/>
</dbReference>
<feature type="domain" description="Gram-positive pilin subunit D1 N-terminal" evidence="8">
    <location>
        <begin position="37"/>
        <end position="186"/>
    </location>
</feature>
<evidence type="ECO:0000256" key="3">
    <source>
        <dbReference type="ARBA" id="ARBA00022729"/>
    </source>
</evidence>
<keyword evidence="5" id="KW-0472">Membrane</keyword>
<dbReference type="HOGENOM" id="CLU_383972_0_0_9"/>
<feature type="domain" description="Gram-positive pilin backbone subunit 3 Cna-B-like" evidence="10">
    <location>
        <begin position="342"/>
        <end position="380"/>
    </location>
</feature>
<proteinExistence type="predicted"/>
<dbReference type="AlphaFoldDB" id="H3NL28"/>
<feature type="domain" description="Gram-positive pilin backbone subunit 2 Cna-B-like" evidence="9">
    <location>
        <begin position="217"/>
        <end position="329"/>
    </location>
</feature>
<dbReference type="Gene3D" id="1.20.58.90">
    <property type="match status" value="1"/>
</dbReference>
<dbReference type="GeneID" id="96998066"/>
<evidence type="ECO:0000256" key="2">
    <source>
        <dbReference type="ARBA" id="ARBA00022525"/>
    </source>
</evidence>
<dbReference type="PATRIC" id="fig|883114.3.peg.39"/>
<evidence type="ECO:0000256" key="4">
    <source>
        <dbReference type="ARBA" id="ARBA00023088"/>
    </source>
</evidence>
<evidence type="ECO:0000259" key="11">
    <source>
        <dbReference type="Pfam" id="PF17802"/>
    </source>
</evidence>
<keyword evidence="1" id="KW-0134">Cell wall</keyword>
<keyword evidence="5" id="KW-0812">Transmembrane</keyword>
<dbReference type="InterPro" id="IPR026466">
    <property type="entry name" value="Fim_isopep_form_D2_dom"/>
</dbReference>
<keyword evidence="4" id="KW-0572">Peptidoglycan-anchor</keyword>
<gene>
    <name evidence="12" type="ORF">HMPREF9709_00039</name>
</gene>
<protein>
    <submittedName>
        <fullName evidence="12">LPXTG-domain-containing protein cell wall anchor domain</fullName>
    </submittedName>
</protein>
<reference evidence="12 13" key="1">
    <citation type="submission" date="2012-01" db="EMBL/GenBank/DDBJ databases">
        <title>The Genome Sequence of Helcococcus kunzii ATCC 51366.</title>
        <authorList>
            <consortium name="The Broad Institute Genome Sequencing Platform"/>
            <person name="Earl A."/>
            <person name="Ward D."/>
            <person name="Feldgarden M."/>
            <person name="Gevers D."/>
            <person name="Huys G."/>
            <person name="Young S.K."/>
            <person name="Zeng Q."/>
            <person name="Gargeya S."/>
            <person name="Fitzgerald M."/>
            <person name="Haas B."/>
            <person name="Abouelleil A."/>
            <person name="Alvarado L."/>
            <person name="Arachchi H.M."/>
            <person name="Berlin A."/>
            <person name="Chapman S.B."/>
            <person name="Gearin G."/>
            <person name="Goldberg J."/>
            <person name="Griggs A."/>
            <person name="Gujja S."/>
            <person name="Hansen M."/>
            <person name="Heiman D."/>
            <person name="Howarth C."/>
            <person name="Larimer J."/>
            <person name="Lui A."/>
            <person name="MacDonald P.J.P."/>
            <person name="McCowen C."/>
            <person name="Montmayeur A."/>
            <person name="Murphy C."/>
            <person name="Neiman D."/>
            <person name="Pearson M."/>
            <person name="Priest M."/>
            <person name="Roberts A."/>
            <person name="Saif S."/>
            <person name="Shea T."/>
            <person name="Sisk P."/>
            <person name="Stolte C."/>
            <person name="Sykes S."/>
            <person name="Wortman J."/>
            <person name="Nusbaum C."/>
            <person name="Birren B."/>
        </authorList>
    </citation>
    <scope>NUCLEOTIDE SEQUENCE [LARGE SCALE GENOMIC DNA]</scope>
    <source>
        <strain evidence="12 13">ATCC 51366</strain>
    </source>
</reference>
<evidence type="ECO:0000256" key="1">
    <source>
        <dbReference type="ARBA" id="ARBA00022512"/>
    </source>
</evidence>
<dbReference type="eggNOG" id="COG4932">
    <property type="taxonomic scope" value="Bacteria"/>
</dbReference>
<feature type="domain" description="Gram-positive cocci surface proteins LPxTG" evidence="7">
    <location>
        <begin position="602"/>
        <end position="641"/>
    </location>
</feature>